<evidence type="ECO:0000313" key="1">
    <source>
        <dbReference type="EMBL" id="GIX69688.1"/>
    </source>
</evidence>
<comment type="caution">
    <text evidence="1">The sequence shown here is derived from an EMBL/GenBank/DDBJ whole genome shotgun (WGS) entry which is preliminary data.</text>
</comment>
<organism evidence="1 2">
    <name type="scientific">Caerostris extrusa</name>
    <name type="common">Bark spider</name>
    <name type="synonym">Caerostris bankana</name>
    <dbReference type="NCBI Taxonomy" id="172846"/>
    <lineage>
        <taxon>Eukaryota</taxon>
        <taxon>Metazoa</taxon>
        <taxon>Ecdysozoa</taxon>
        <taxon>Arthropoda</taxon>
        <taxon>Chelicerata</taxon>
        <taxon>Arachnida</taxon>
        <taxon>Araneae</taxon>
        <taxon>Araneomorphae</taxon>
        <taxon>Entelegynae</taxon>
        <taxon>Araneoidea</taxon>
        <taxon>Araneidae</taxon>
        <taxon>Caerostris</taxon>
    </lineage>
</organism>
<dbReference type="EMBL" id="BPLR01002073">
    <property type="protein sequence ID" value="GIX69688.1"/>
    <property type="molecule type" value="Genomic_DNA"/>
</dbReference>
<sequence length="67" mass="7594">MSRSVAGSVYPWIKAACTKELKDLDKRTKYTCSQESLGLRGSSEVVMICWHFVLKSRHGKYVRLSGN</sequence>
<dbReference type="Proteomes" id="UP001054945">
    <property type="component" value="Unassembled WGS sequence"/>
</dbReference>
<keyword evidence="2" id="KW-1185">Reference proteome</keyword>
<reference evidence="1 2" key="1">
    <citation type="submission" date="2021-06" db="EMBL/GenBank/DDBJ databases">
        <title>Caerostris extrusa draft genome.</title>
        <authorList>
            <person name="Kono N."/>
            <person name="Arakawa K."/>
        </authorList>
    </citation>
    <scope>NUCLEOTIDE SEQUENCE [LARGE SCALE GENOMIC DNA]</scope>
</reference>
<protein>
    <submittedName>
        <fullName evidence="1">Uncharacterized protein</fullName>
    </submittedName>
</protein>
<name>A0AAV4MB65_CAEEX</name>
<gene>
    <name evidence="1" type="ORF">CEXT_194761</name>
</gene>
<proteinExistence type="predicted"/>
<dbReference type="AlphaFoldDB" id="A0AAV4MB65"/>
<accession>A0AAV4MB65</accession>
<evidence type="ECO:0000313" key="2">
    <source>
        <dbReference type="Proteomes" id="UP001054945"/>
    </source>
</evidence>